<dbReference type="InterPro" id="IPR004276">
    <property type="entry name" value="GlycoTrans_28_N"/>
</dbReference>
<gene>
    <name evidence="10 13" type="primary">murG</name>
    <name evidence="13" type="ORF">ACFFIC_04270</name>
</gene>
<evidence type="ECO:0000259" key="11">
    <source>
        <dbReference type="Pfam" id="PF03033"/>
    </source>
</evidence>
<evidence type="ECO:0000256" key="5">
    <source>
        <dbReference type="ARBA" id="ARBA00022960"/>
    </source>
</evidence>
<evidence type="ECO:0000256" key="9">
    <source>
        <dbReference type="ARBA" id="ARBA00023316"/>
    </source>
</evidence>
<evidence type="ECO:0000256" key="6">
    <source>
        <dbReference type="ARBA" id="ARBA00022984"/>
    </source>
</evidence>
<dbReference type="PANTHER" id="PTHR21015">
    <property type="entry name" value="UDP-N-ACETYLGLUCOSAMINE--N-ACETYLMURAMYL-(PENTAPEPTIDE) PYROPHOSPHORYL-UNDECAPRENOL N-ACETYLGLUCOSAMINE TRANSFERASE 1"/>
    <property type="match status" value="1"/>
</dbReference>
<feature type="domain" description="Glycosyltransferase family 28 N-terminal" evidence="11">
    <location>
        <begin position="9"/>
        <end position="146"/>
    </location>
</feature>
<comment type="pathway">
    <text evidence="10">Cell wall biogenesis; peptidoglycan biosynthesis.</text>
</comment>
<reference evidence="13 14" key="1">
    <citation type="submission" date="2024-09" db="EMBL/GenBank/DDBJ databases">
        <authorList>
            <person name="Sun Q."/>
            <person name="Mori K."/>
        </authorList>
    </citation>
    <scope>NUCLEOTIDE SEQUENCE [LARGE SCALE GENOMIC DNA]</scope>
    <source>
        <strain evidence="13 14">CCM 7468</strain>
    </source>
</reference>
<dbReference type="InterPro" id="IPR006009">
    <property type="entry name" value="GlcNAc_MurG"/>
</dbReference>
<dbReference type="EMBL" id="JBHLVZ010000002">
    <property type="protein sequence ID" value="MFC0384764.1"/>
    <property type="molecule type" value="Genomic_DNA"/>
</dbReference>
<keyword evidence="4 10" id="KW-0808">Transferase</keyword>
<dbReference type="InterPro" id="IPR007235">
    <property type="entry name" value="Glyco_trans_28_C"/>
</dbReference>
<comment type="caution">
    <text evidence="13">The sequence shown here is derived from an EMBL/GenBank/DDBJ whole genome shotgun (WGS) entry which is preliminary data.</text>
</comment>
<evidence type="ECO:0000313" key="14">
    <source>
        <dbReference type="Proteomes" id="UP001589789"/>
    </source>
</evidence>
<name>A0ABV6INE2_9PROT</name>
<evidence type="ECO:0000256" key="2">
    <source>
        <dbReference type="ARBA" id="ARBA00022618"/>
    </source>
</evidence>
<accession>A0ABV6INE2</accession>
<sequence>MRGPGARPVVIAAGGTGGHFFPAEALAAALIARGERVALMTDGRSAALGSQVFANAERFTLHGSGLAGHGVLGAARGALAIARGTLEARRLLLELNPSAVVGFGGYPSVPPVVAARFLPAARRPAVVLHEQNAVLGRANRGLARGADLLALCFENTRRVPAGARAEVLGNPVRPAIAALHGAGYQGPGGTMRLLVLGGSLGARVFSDVVPAAIAALPDALRARVEVVQQCRAEDLDRTRAAYAAAGVRAELAPFFADVAARLERAHLVVARAGASTVAEIACVGRPSILVPLPHAIDDHQTENARSLSTAGAAQLMRQDSFTAESLGEAVKNCLRAPETLDEMARAAASLGRADAAERLADRVLSLADVASPLRGGSGSPLGKAA</sequence>
<evidence type="ECO:0000256" key="3">
    <source>
        <dbReference type="ARBA" id="ARBA00022676"/>
    </source>
</evidence>
<evidence type="ECO:0000256" key="1">
    <source>
        <dbReference type="ARBA" id="ARBA00022475"/>
    </source>
</evidence>
<evidence type="ECO:0000256" key="10">
    <source>
        <dbReference type="HAMAP-Rule" id="MF_00033"/>
    </source>
</evidence>
<dbReference type="Pfam" id="PF04101">
    <property type="entry name" value="Glyco_tran_28_C"/>
    <property type="match status" value="1"/>
</dbReference>
<dbReference type="Pfam" id="PF03033">
    <property type="entry name" value="Glyco_transf_28"/>
    <property type="match status" value="1"/>
</dbReference>
<protein>
    <recommendedName>
        <fullName evidence="10">UDP-N-acetylglucosamine--N-acetylmuramyl-(pentapeptide) pyrophosphoryl-undecaprenol N-acetylglucosamine transferase</fullName>
        <ecNumber evidence="10">2.4.1.227</ecNumber>
    </recommendedName>
    <alternativeName>
        <fullName evidence="10">Undecaprenyl-PP-MurNAc-pentapeptide-UDPGlcNAc GlcNAc transferase</fullName>
    </alternativeName>
</protein>
<dbReference type="NCBIfam" id="TIGR01133">
    <property type="entry name" value="murG"/>
    <property type="match status" value="1"/>
</dbReference>
<feature type="binding site" evidence="10">
    <location>
        <begin position="16"/>
        <end position="18"/>
    </location>
    <ligand>
        <name>UDP-N-acetyl-alpha-D-glucosamine</name>
        <dbReference type="ChEBI" id="CHEBI:57705"/>
    </ligand>
</feature>
<keyword evidence="9 10" id="KW-0961">Cell wall biogenesis/degradation</keyword>
<evidence type="ECO:0000256" key="4">
    <source>
        <dbReference type="ARBA" id="ARBA00022679"/>
    </source>
</evidence>
<evidence type="ECO:0000259" key="12">
    <source>
        <dbReference type="Pfam" id="PF04101"/>
    </source>
</evidence>
<evidence type="ECO:0000313" key="13">
    <source>
        <dbReference type="EMBL" id="MFC0384764.1"/>
    </source>
</evidence>
<feature type="binding site" evidence="10">
    <location>
        <position position="173"/>
    </location>
    <ligand>
        <name>UDP-N-acetyl-alpha-D-glucosamine</name>
        <dbReference type="ChEBI" id="CHEBI:57705"/>
    </ligand>
</feature>
<dbReference type="SUPFAM" id="SSF53756">
    <property type="entry name" value="UDP-Glycosyltransferase/glycogen phosphorylase"/>
    <property type="match status" value="1"/>
</dbReference>
<comment type="caution">
    <text evidence="10">Lacks conserved residue(s) required for the propagation of feature annotation.</text>
</comment>
<dbReference type="EC" id="2.4.1.227" evidence="10"/>
<comment type="similarity">
    <text evidence="10">Belongs to the glycosyltransferase 28 family. MurG subfamily.</text>
</comment>
<dbReference type="PANTHER" id="PTHR21015:SF22">
    <property type="entry name" value="GLYCOSYLTRANSFERASE"/>
    <property type="match status" value="1"/>
</dbReference>
<keyword evidence="6 10" id="KW-0573">Peptidoglycan synthesis</keyword>
<proteinExistence type="inferred from homology"/>
<dbReference type="HAMAP" id="MF_00033">
    <property type="entry name" value="MurG"/>
    <property type="match status" value="1"/>
</dbReference>
<keyword evidence="5 10" id="KW-0133">Cell shape</keyword>
<dbReference type="RefSeq" id="WP_377048855.1">
    <property type="nucleotide sequence ID" value="NZ_JBHLVZ010000002.1"/>
</dbReference>
<feature type="binding site" evidence="10">
    <location>
        <position position="300"/>
    </location>
    <ligand>
        <name>UDP-N-acetyl-alpha-D-glucosamine</name>
        <dbReference type="ChEBI" id="CHEBI:57705"/>
    </ligand>
</feature>
<keyword evidence="14" id="KW-1185">Reference proteome</keyword>
<keyword evidence="8 10" id="KW-0131">Cell cycle</keyword>
<feature type="binding site" evidence="10">
    <location>
        <position position="132"/>
    </location>
    <ligand>
        <name>UDP-N-acetyl-alpha-D-glucosamine</name>
        <dbReference type="ChEBI" id="CHEBI:57705"/>
    </ligand>
</feature>
<keyword evidence="1 10" id="KW-1003">Cell membrane</keyword>
<dbReference type="Gene3D" id="3.40.50.2000">
    <property type="entry name" value="Glycogen Phosphorylase B"/>
    <property type="match status" value="2"/>
</dbReference>
<feature type="binding site" evidence="10">
    <location>
        <position position="199"/>
    </location>
    <ligand>
        <name>UDP-N-acetyl-alpha-D-glucosamine</name>
        <dbReference type="ChEBI" id="CHEBI:57705"/>
    </ligand>
</feature>
<comment type="catalytic activity">
    <reaction evidence="10">
        <text>di-trans,octa-cis-undecaprenyl diphospho-N-acetyl-alpha-D-muramoyl-L-alanyl-D-glutamyl-meso-2,6-diaminopimeloyl-D-alanyl-D-alanine + UDP-N-acetyl-alpha-D-glucosamine = di-trans,octa-cis-undecaprenyl diphospho-[N-acetyl-alpha-D-glucosaminyl-(1-&gt;4)]-N-acetyl-alpha-D-muramoyl-L-alanyl-D-glutamyl-meso-2,6-diaminopimeloyl-D-alanyl-D-alanine + UDP + H(+)</text>
        <dbReference type="Rhea" id="RHEA:31227"/>
        <dbReference type="ChEBI" id="CHEBI:15378"/>
        <dbReference type="ChEBI" id="CHEBI:57705"/>
        <dbReference type="ChEBI" id="CHEBI:58223"/>
        <dbReference type="ChEBI" id="CHEBI:61387"/>
        <dbReference type="ChEBI" id="CHEBI:61388"/>
        <dbReference type="EC" id="2.4.1.227"/>
    </reaction>
</comment>
<comment type="subcellular location">
    <subcellularLocation>
        <location evidence="10">Cell membrane</location>
        <topology evidence="10">Peripheral membrane protein</topology>
        <orientation evidence="10">Cytoplasmic side</orientation>
    </subcellularLocation>
</comment>
<comment type="function">
    <text evidence="10">Cell wall formation. Catalyzes the transfer of a GlcNAc subunit on undecaprenyl-pyrophosphoryl-MurNAc-pentapeptide (lipid intermediate I) to form undecaprenyl-pyrophosphoryl-MurNAc-(pentapeptide)GlcNAc (lipid intermediate II).</text>
</comment>
<keyword evidence="3 10" id="KW-0328">Glycosyltransferase</keyword>
<organism evidence="13 14">
    <name type="scientific">Muricoccus vinaceus</name>
    <dbReference type="NCBI Taxonomy" id="424704"/>
    <lineage>
        <taxon>Bacteria</taxon>
        <taxon>Pseudomonadati</taxon>
        <taxon>Pseudomonadota</taxon>
        <taxon>Alphaproteobacteria</taxon>
        <taxon>Acetobacterales</taxon>
        <taxon>Roseomonadaceae</taxon>
        <taxon>Muricoccus</taxon>
    </lineage>
</organism>
<evidence type="ECO:0000256" key="7">
    <source>
        <dbReference type="ARBA" id="ARBA00023136"/>
    </source>
</evidence>
<keyword evidence="2 10" id="KW-0132">Cell division</keyword>
<feature type="domain" description="Glycosyl transferase family 28 C-terminal" evidence="12">
    <location>
        <begin position="193"/>
        <end position="359"/>
    </location>
</feature>
<evidence type="ECO:0000256" key="8">
    <source>
        <dbReference type="ARBA" id="ARBA00023306"/>
    </source>
</evidence>
<dbReference type="GO" id="GO:0016757">
    <property type="term" value="F:glycosyltransferase activity"/>
    <property type="evidence" value="ECO:0007669"/>
    <property type="project" value="UniProtKB-KW"/>
</dbReference>
<dbReference type="CDD" id="cd03785">
    <property type="entry name" value="GT28_MurG"/>
    <property type="match status" value="1"/>
</dbReference>
<dbReference type="Proteomes" id="UP001589789">
    <property type="component" value="Unassembled WGS sequence"/>
</dbReference>
<keyword evidence="7 10" id="KW-0472">Membrane</keyword>